<feature type="domain" description="NADH:ubiquinone oxidoreductase 30kDa subunit" evidence="10">
    <location>
        <begin position="100"/>
        <end position="220"/>
    </location>
</feature>
<dbReference type="EnsemblMetazoa" id="CapteT149318">
    <property type="protein sequence ID" value="CapteP149318"/>
    <property type="gene ID" value="CapteG149318"/>
</dbReference>
<dbReference type="OrthoDB" id="37721at2759"/>
<evidence type="ECO:0000313" key="12">
    <source>
        <dbReference type="EnsemblMetazoa" id="CapteP149318"/>
    </source>
</evidence>
<dbReference type="InterPro" id="IPR001268">
    <property type="entry name" value="NADH_UbQ_OxRdtase_30kDa_su"/>
</dbReference>
<dbReference type="InterPro" id="IPR037232">
    <property type="entry name" value="NADH_quin_OxRdtase_su_C/D-like"/>
</dbReference>
<dbReference type="Gene3D" id="3.30.460.80">
    <property type="entry name" value="NADH:ubiquinone oxidoreductase, 30kDa subunit"/>
    <property type="match status" value="1"/>
</dbReference>
<evidence type="ECO:0000256" key="4">
    <source>
        <dbReference type="ARBA" id="ARBA00022448"/>
    </source>
</evidence>
<keyword evidence="6 9" id="KW-0520">NAD</keyword>
<evidence type="ECO:0000256" key="6">
    <source>
        <dbReference type="ARBA" id="ARBA00023027"/>
    </source>
</evidence>
<dbReference type="HOGENOM" id="CLU_042628_0_1_1"/>
<dbReference type="SUPFAM" id="SSF143243">
    <property type="entry name" value="Nqo5-like"/>
    <property type="match status" value="1"/>
</dbReference>
<dbReference type="STRING" id="283909.R7UNC2"/>
<dbReference type="FunCoup" id="R7UNC2">
    <property type="interactions" value="1186"/>
</dbReference>
<dbReference type="NCBIfam" id="NF004733">
    <property type="entry name" value="PRK06074.1-5"/>
    <property type="match status" value="1"/>
</dbReference>
<dbReference type="AlphaFoldDB" id="R7UNC2"/>
<dbReference type="HAMAP" id="MF_01357">
    <property type="entry name" value="NDH1_NuoC"/>
    <property type="match status" value="1"/>
</dbReference>
<evidence type="ECO:0000313" key="13">
    <source>
        <dbReference type="Proteomes" id="UP000014760"/>
    </source>
</evidence>
<dbReference type="EMBL" id="KB299425">
    <property type="protein sequence ID" value="ELU08029.1"/>
    <property type="molecule type" value="Genomic_DNA"/>
</dbReference>
<dbReference type="GO" id="GO:0016651">
    <property type="term" value="F:oxidoreductase activity, acting on NAD(P)H"/>
    <property type="evidence" value="ECO:0007669"/>
    <property type="project" value="InterPro"/>
</dbReference>
<evidence type="ECO:0000313" key="11">
    <source>
        <dbReference type="EMBL" id="ELU08029.1"/>
    </source>
</evidence>
<keyword evidence="7" id="KW-0830">Ubiquinone</keyword>
<dbReference type="GO" id="GO:0016020">
    <property type="term" value="C:membrane"/>
    <property type="evidence" value="ECO:0007669"/>
    <property type="project" value="UniProtKB-ARBA"/>
</dbReference>
<protein>
    <recommendedName>
        <fullName evidence="3">NADH dehydrogenase [ubiquinone] iron-sulfur protein 3, mitochondrial</fullName>
    </recommendedName>
</protein>
<name>R7UNC2_CAPTE</name>
<keyword evidence="5 9" id="KW-1278">Translocase</keyword>
<evidence type="ECO:0000256" key="5">
    <source>
        <dbReference type="ARBA" id="ARBA00022967"/>
    </source>
</evidence>
<dbReference type="GO" id="GO:0008137">
    <property type="term" value="F:NADH dehydrogenase (ubiquinone) activity"/>
    <property type="evidence" value="ECO:0007669"/>
    <property type="project" value="UniProtKB-EC"/>
</dbReference>
<accession>R7UNC2</accession>
<dbReference type="FunFam" id="3.30.460.80:FF:000002">
    <property type="entry name" value="NADH dehydrogenase iron-sulfur protein 3, mitochondrial"/>
    <property type="match status" value="1"/>
</dbReference>
<evidence type="ECO:0000256" key="8">
    <source>
        <dbReference type="ARBA" id="ARBA00049551"/>
    </source>
</evidence>
<dbReference type="PROSITE" id="PS00542">
    <property type="entry name" value="COMPLEX1_30K"/>
    <property type="match status" value="1"/>
</dbReference>
<proteinExistence type="inferred from homology"/>
<comment type="subcellular location">
    <subcellularLocation>
        <location evidence="1">Mitochondrion</location>
    </subcellularLocation>
</comment>
<keyword evidence="4 9" id="KW-0813">Transport</keyword>
<dbReference type="OMA" id="PCRKNRF"/>
<evidence type="ECO:0000256" key="1">
    <source>
        <dbReference type="ARBA" id="ARBA00004173"/>
    </source>
</evidence>
<dbReference type="NCBIfam" id="TIGR01961">
    <property type="entry name" value="NuoC_fam"/>
    <property type="match status" value="1"/>
</dbReference>
<comment type="similarity">
    <text evidence="2 9">Belongs to the complex I 30 kDa subunit family.</text>
</comment>
<dbReference type="InterPro" id="IPR020396">
    <property type="entry name" value="NADH_UbQ_OxRdtase_CS"/>
</dbReference>
<dbReference type="PANTHER" id="PTHR10884:SF14">
    <property type="entry name" value="NADH DEHYDROGENASE [UBIQUINONE] IRON-SULFUR PROTEIN 3, MITOCHONDRIAL"/>
    <property type="match status" value="1"/>
</dbReference>
<organism evidence="11">
    <name type="scientific">Capitella teleta</name>
    <name type="common">Polychaete worm</name>
    <dbReference type="NCBI Taxonomy" id="283909"/>
    <lineage>
        <taxon>Eukaryota</taxon>
        <taxon>Metazoa</taxon>
        <taxon>Spiralia</taxon>
        <taxon>Lophotrochozoa</taxon>
        <taxon>Annelida</taxon>
        <taxon>Polychaeta</taxon>
        <taxon>Sedentaria</taxon>
        <taxon>Scolecida</taxon>
        <taxon>Capitellidae</taxon>
        <taxon>Capitella</taxon>
    </lineage>
</organism>
<sequence length="278" mass="31771">MASGLRKLARPALQNLLRSRGGSSVARCSAAAPSLISSQNFICRSQSSDVTATKSKSPTVRAENPLLRNTLKDFGAYVGECMPRFIQKVQVTAGNELEVLIHPDGLVPVITFLKDHTNAEFTNLADMCAVDVPSKPCRFELVYNFRSLRFNAMIRVRTYTDELTPVPSIYDIHRAADWYEREVWDMFGVFFTGHPDLRRILTDYGFEGHPFRKDFPLCGYVEVRYDDEVQRVVVEPIEMAQEFRKFDYNSPWEQFPAFREKPEEVPVGQIDEGSEEKK</sequence>
<dbReference type="InterPro" id="IPR010218">
    <property type="entry name" value="NADH_DH_suC"/>
</dbReference>
<reference evidence="12" key="3">
    <citation type="submission" date="2015-06" db="UniProtKB">
        <authorList>
            <consortium name="EnsemblMetazoa"/>
        </authorList>
    </citation>
    <scope>IDENTIFICATION</scope>
</reference>
<reference evidence="13" key="1">
    <citation type="submission" date="2012-12" db="EMBL/GenBank/DDBJ databases">
        <authorList>
            <person name="Hellsten U."/>
            <person name="Grimwood J."/>
            <person name="Chapman J.A."/>
            <person name="Shapiro H."/>
            <person name="Aerts A."/>
            <person name="Otillar R.P."/>
            <person name="Terry A.Y."/>
            <person name="Boore J.L."/>
            <person name="Simakov O."/>
            <person name="Marletaz F."/>
            <person name="Cho S.-J."/>
            <person name="Edsinger-Gonzales E."/>
            <person name="Havlak P."/>
            <person name="Kuo D.-H."/>
            <person name="Larsson T."/>
            <person name="Lv J."/>
            <person name="Arendt D."/>
            <person name="Savage R."/>
            <person name="Osoegawa K."/>
            <person name="de Jong P."/>
            <person name="Lindberg D.R."/>
            <person name="Seaver E.C."/>
            <person name="Weisblat D.A."/>
            <person name="Putnam N.H."/>
            <person name="Grigoriev I.V."/>
            <person name="Rokhsar D.S."/>
        </authorList>
    </citation>
    <scope>NUCLEOTIDE SEQUENCE</scope>
    <source>
        <strain evidence="13">I ESC-2004</strain>
    </source>
</reference>
<keyword evidence="13" id="KW-1185">Reference proteome</keyword>
<dbReference type="Proteomes" id="UP000014760">
    <property type="component" value="Unassembled WGS sequence"/>
</dbReference>
<dbReference type="Pfam" id="PF00329">
    <property type="entry name" value="Complex1_30kDa"/>
    <property type="match status" value="1"/>
</dbReference>
<evidence type="ECO:0000256" key="3">
    <source>
        <dbReference type="ARBA" id="ARBA00020084"/>
    </source>
</evidence>
<dbReference type="PANTHER" id="PTHR10884">
    <property type="entry name" value="NADH DEHYDROGENASE UBIQUINONE IRON-SULFUR PROTEIN 3"/>
    <property type="match status" value="1"/>
</dbReference>
<comment type="catalytic activity">
    <reaction evidence="8">
        <text>a ubiquinone + NADH + 5 H(+)(in) = a ubiquinol + NAD(+) + 4 H(+)(out)</text>
        <dbReference type="Rhea" id="RHEA:29091"/>
        <dbReference type="Rhea" id="RHEA-COMP:9565"/>
        <dbReference type="Rhea" id="RHEA-COMP:9566"/>
        <dbReference type="ChEBI" id="CHEBI:15378"/>
        <dbReference type="ChEBI" id="CHEBI:16389"/>
        <dbReference type="ChEBI" id="CHEBI:17976"/>
        <dbReference type="ChEBI" id="CHEBI:57540"/>
        <dbReference type="ChEBI" id="CHEBI:57945"/>
        <dbReference type="EC" id="7.1.1.2"/>
    </reaction>
</comment>
<dbReference type="GO" id="GO:0005739">
    <property type="term" value="C:mitochondrion"/>
    <property type="evidence" value="ECO:0007669"/>
    <property type="project" value="UniProtKB-SubCell"/>
</dbReference>
<evidence type="ECO:0000256" key="2">
    <source>
        <dbReference type="ARBA" id="ARBA00007569"/>
    </source>
</evidence>
<evidence type="ECO:0000256" key="9">
    <source>
        <dbReference type="RuleBase" id="RU003456"/>
    </source>
</evidence>
<evidence type="ECO:0000259" key="10">
    <source>
        <dbReference type="Pfam" id="PF00329"/>
    </source>
</evidence>
<dbReference type="EMBL" id="AMQN01006882">
    <property type="status" value="NOT_ANNOTATED_CDS"/>
    <property type="molecule type" value="Genomic_DNA"/>
</dbReference>
<reference evidence="11 13" key="2">
    <citation type="journal article" date="2013" name="Nature">
        <title>Insights into bilaterian evolution from three spiralian genomes.</title>
        <authorList>
            <person name="Simakov O."/>
            <person name="Marletaz F."/>
            <person name="Cho S.J."/>
            <person name="Edsinger-Gonzales E."/>
            <person name="Havlak P."/>
            <person name="Hellsten U."/>
            <person name="Kuo D.H."/>
            <person name="Larsson T."/>
            <person name="Lv J."/>
            <person name="Arendt D."/>
            <person name="Savage R."/>
            <person name="Osoegawa K."/>
            <person name="de Jong P."/>
            <person name="Grimwood J."/>
            <person name="Chapman J.A."/>
            <person name="Shapiro H."/>
            <person name="Aerts A."/>
            <person name="Otillar R.P."/>
            <person name="Terry A.Y."/>
            <person name="Boore J.L."/>
            <person name="Grigoriev I.V."/>
            <person name="Lindberg D.R."/>
            <person name="Seaver E.C."/>
            <person name="Weisblat D.A."/>
            <person name="Putnam N.H."/>
            <person name="Rokhsar D.S."/>
        </authorList>
    </citation>
    <scope>NUCLEOTIDE SEQUENCE</scope>
    <source>
        <strain evidence="11 13">I ESC-2004</strain>
    </source>
</reference>
<gene>
    <name evidence="11" type="ORF">CAPTEDRAFT_149318</name>
</gene>
<evidence type="ECO:0000256" key="7">
    <source>
        <dbReference type="ARBA" id="ARBA00023075"/>
    </source>
</evidence>